<dbReference type="EMBL" id="UINC01063630">
    <property type="protein sequence ID" value="SVB91461.1"/>
    <property type="molecule type" value="Genomic_DNA"/>
</dbReference>
<dbReference type="InterPro" id="IPR010827">
    <property type="entry name" value="BamA/TamA_POTRA"/>
</dbReference>
<reference evidence="2" key="1">
    <citation type="submission" date="2018-05" db="EMBL/GenBank/DDBJ databases">
        <authorList>
            <person name="Lanie J.A."/>
            <person name="Ng W.-L."/>
            <person name="Kazmierczak K.M."/>
            <person name="Andrzejewski T.M."/>
            <person name="Davidsen T.M."/>
            <person name="Wayne K.J."/>
            <person name="Tettelin H."/>
            <person name="Glass J.I."/>
            <person name="Rusch D."/>
            <person name="Podicherti R."/>
            <person name="Tsui H.-C.T."/>
            <person name="Winkler M.E."/>
        </authorList>
    </citation>
    <scope>NUCLEOTIDE SEQUENCE</scope>
</reference>
<feature type="non-terminal residue" evidence="2">
    <location>
        <position position="317"/>
    </location>
</feature>
<sequence length="317" mass="34971">MRLACTLFLFGLVALPFPVSAQGPAVEVTRIAFRGNVAFPDDSLSRAISNRETACRSKWLLPLCVLDLGFSIDRRTLNIQELARDVLRLRGFYAGRGYREAQVDTLLTRPSDQTVEIVFEIEEGLPVRVSMLTVQGTEGVERFDITAELPVRAGDLLSTINLTATRDTLIQRLQNRGYPRADVGSVSRMPAETPYEADVTFEVDPGPHSVFGPITLTGNTKLKDGVIRRLLPFAEGEEFSAARIVEAQRNLFAIEMIQHAAIDEMADPAGTVPDSILPLQVQITEGEVHRVRTGFGWSTSDCVNAEGRWTSRNFHGG</sequence>
<gene>
    <name evidence="2" type="ORF">METZ01_LOCUS244315</name>
</gene>
<dbReference type="Gene3D" id="3.10.20.310">
    <property type="entry name" value="membrane protein fhac"/>
    <property type="match status" value="3"/>
</dbReference>
<protein>
    <recommendedName>
        <fullName evidence="1">POTRA domain-containing protein</fullName>
    </recommendedName>
</protein>
<evidence type="ECO:0000259" key="1">
    <source>
        <dbReference type="Pfam" id="PF07244"/>
    </source>
</evidence>
<name>A0A382HYD3_9ZZZZ</name>
<evidence type="ECO:0000313" key="2">
    <source>
        <dbReference type="EMBL" id="SVB91461.1"/>
    </source>
</evidence>
<dbReference type="AlphaFoldDB" id="A0A382HYD3"/>
<dbReference type="Pfam" id="PF07244">
    <property type="entry name" value="POTRA"/>
    <property type="match status" value="3"/>
</dbReference>
<proteinExistence type="predicted"/>
<feature type="domain" description="POTRA" evidence="1">
    <location>
        <begin position="211"/>
        <end position="251"/>
    </location>
</feature>
<organism evidence="2">
    <name type="scientific">marine metagenome</name>
    <dbReference type="NCBI Taxonomy" id="408172"/>
    <lineage>
        <taxon>unclassified sequences</taxon>
        <taxon>metagenomes</taxon>
        <taxon>ecological metagenomes</taxon>
    </lineage>
</organism>
<dbReference type="GO" id="GO:0019867">
    <property type="term" value="C:outer membrane"/>
    <property type="evidence" value="ECO:0007669"/>
    <property type="project" value="InterPro"/>
</dbReference>
<feature type="domain" description="POTRA" evidence="1">
    <location>
        <begin position="27"/>
        <end position="124"/>
    </location>
</feature>
<accession>A0A382HYD3</accession>
<feature type="domain" description="POTRA" evidence="1">
    <location>
        <begin position="128"/>
        <end position="206"/>
    </location>
</feature>